<keyword evidence="2" id="KW-0560">Oxidoreductase</keyword>
<feature type="region of interest" description="Disordered" evidence="1">
    <location>
        <begin position="81"/>
        <end position="130"/>
    </location>
</feature>
<feature type="region of interest" description="Disordered" evidence="1">
    <location>
        <begin position="315"/>
        <end position="410"/>
    </location>
</feature>
<dbReference type="AlphaFoldDB" id="A0A6J4MX41"/>
<reference evidence="2" key="1">
    <citation type="submission" date="2020-02" db="EMBL/GenBank/DDBJ databases">
        <authorList>
            <person name="Meier V. D."/>
        </authorList>
    </citation>
    <scope>NUCLEOTIDE SEQUENCE</scope>
    <source>
        <strain evidence="2">AVDCRST_MAG68</strain>
    </source>
</reference>
<dbReference type="GO" id="GO:0016491">
    <property type="term" value="F:oxidoreductase activity"/>
    <property type="evidence" value="ECO:0007669"/>
    <property type="project" value="UniProtKB-KW"/>
</dbReference>
<name>A0A6J4MX41_9BACT</name>
<feature type="compositionally biased region" description="Low complexity" evidence="1">
    <location>
        <begin position="391"/>
        <end position="406"/>
    </location>
</feature>
<dbReference type="EMBL" id="CADCTW010000247">
    <property type="protein sequence ID" value="CAA9371321.1"/>
    <property type="molecule type" value="Genomic_DNA"/>
</dbReference>
<feature type="region of interest" description="Disordered" evidence="1">
    <location>
        <begin position="226"/>
        <end position="296"/>
    </location>
</feature>
<feature type="compositionally biased region" description="Basic residues" evidence="1">
    <location>
        <begin position="253"/>
        <end position="279"/>
    </location>
</feature>
<protein>
    <submittedName>
        <fullName evidence="2">Phytoene desaturase (Neurosporene-forming)</fullName>
        <ecNumber evidence="2">1.3.99.28</ecNumber>
    </submittedName>
</protein>
<feature type="compositionally biased region" description="Low complexity" evidence="1">
    <location>
        <begin position="81"/>
        <end position="94"/>
    </location>
</feature>
<feature type="compositionally biased region" description="Basic and acidic residues" evidence="1">
    <location>
        <begin position="231"/>
        <end position="252"/>
    </location>
</feature>
<feature type="region of interest" description="Disordered" evidence="1">
    <location>
        <begin position="462"/>
        <end position="491"/>
    </location>
</feature>
<accession>A0A6J4MX41</accession>
<organism evidence="2">
    <name type="scientific">uncultured Gemmatimonadota bacterium</name>
    <dbReference type="NCBI Taxonomy" id="203437"/>
    <lineage>
        <taxon>Bacteria</taxon>
        <taxon>Pseudomonadati</taxon>
        <taxon>Gemmatimonadota</taxon>
        <taxon>environmental samples</taxon>
    </lineage>
</organism>
<feature type="compositionally biased region" description="Basic residues" evidence="1">
    <location>
        <begin position="35"/>
        <end position="60"/>
    </location>
</feature>
<feature type="non-terminal residue" evidence="2">
    <location>
        <position position="1"/>
    </location>
</feature>
<evidence type="ECO:0000256" key="1">
    <source>
        <dbReference type="SAM" id="MobiDB-lite"/>
    </source>
</evidence>
<dbReference type="EC" id="1.3.99.28" evidence="2"/>
<feature type="non-terminal residue" evidence="2">
    <location>
        <position position="491"/>
    </location>
</feature>
<sequence>ERSGDRHRLGLRGAGGGGAAARARPPRGAAGGHGPARRARGRLPPRRLHLRRGAHRHHRPVSPARAVRAGGARLARLLRAGPRGPVLPRGVPGRHPLRLRGRRGAAPGADPGPLPARRGRLPAAGRARGKDLRRGLHPALRRALRPHVGDDARAPRHAAAGEPPLRVRAGGEVHPGRAAAAGVLLRAPAGGRQPVPHHLHLPPHPLAGAEVGRLVREGGHHLHRAWAGEAAGRDGGGDALRDAGRADRDARRPRGGGARRRAPHRRVHGGGQRRSHAGVRHAAGPGGAQLAHARRPAHAAVLHGALRGLLRHAQAVPAASPPHHPHGPALPGAAGRHLRPQGAGGRLLPLPARPHAHRSRAGAAGVRDLLRALPRPQPAGGDRLGRGGTGVLRPHPGAARAHPSARAAREPGDLVPRHAHLLPRHAPLHARGGVRHRAAAHAVGVLPLPQPVAARGRALLRGRGHAPRRGGPGRPFHRQSAGAGDAGARRV</sequence>
<feature type="region of interest" description="Disordered" evidence="1">
    <location>
        <begin position="1"/>
        <end position="66"/>
    </location>
</feature>
<evidence type="ECO:0000313" key="2">
    <source>
        <dbReference type="EMBL" id="CAA9371321.1"/>
    </source>
</evidence>
<gene>
    <name evidence="2" type="ORF">AVDCRST_MAG68-5549</name>
</gene>
<proteinExistence type="predicted"/>